<organism evidence="2 3">
    <name type="scientific">Qipengyuania flava</name>
    <dbReference type="NCBI Taxonomy" id="192812"/>
    <lineage>
        <taxon>Bacteria</taxon>
        <taxon>Pseudomonadati</taxon>
        <taxon>Pseudomonadota</taxon>
        <taxon>Alphaproteobacteria</taxon>
        <taxon>Sphingomonadales</taxon>
        <taxon>Erythrobacteraceae</taxon>
        <taxon>Qipengyuania</taxon>
    </lineage>
</organism>
<feature type="transmembrane region" description="Helical" evidence="1">
    <location>
        <begin position="29"/>
        <end position="48"/>
    </location>
</feature>
<name>A0A3T1CDX9_9SPHN</name>
<gene>
    <name evidence="2" type="ORF">EKJ_00310</name>
</gene>
<keyword evidence="1" id="KW-1133">Transmembrane helix</keyword>
<keyword evidence="1" id="KW-0472">Membrane</keyword>
<keyword evidence="1" id="KW-0812">Transmembrane</keyword>
<evidence type="ECO:0000313" key="2">
    <source>
        <dbReference type="EMBL" id="BBI19184.1"/>
    </source>
</evidence>
<evidence type="ECO:0000313" key="3">
    <source>
        <dbReference type="Proteomes" id="UP000290057"/>
    </source>
</evidence>
<proteinExistence type="predicted"/>
<keyword evidence="3" id="KW-1185">Reference proteome</keyword>
<dbReference type="AlphaFoldDB" id="A0A3T1CDX9"/>
<sequence length="51" mass="5101">MSSQMISMAAQFADAAGPLGLSARLAEPSAITLVAIGIAGVVVGRFLLGRN</sequence>
<reference evidence="2 3" key="1">
    <citation type="submission" date="2019-01" db="EMBL/GenBank/DDBJ databases">
        <title>Complete genome sequence of Erythrobacter flavus KJ5.</title>
        <authorList>
            <person name="Kanesaki Y."/>
            <person name="Brotosudarmo T."/>
            <person name="Moriuchi R."/>
            <person name="Awai K."/>
        </authorList>
    </citation>
    <scope>NUCLEOTIDE SEQUENCE [LARGE SCALE GENOMIC DNA]</scope>
    <source>
        <strain evidence="2 3">KJ5</strain>
    </source>
</reference>
<protein>
    <submittedName>
        <fullName evidence="2">Uncharacterized protein</fullName>
    </submittedName>
</protein>
<dbReference type="Proteomes" id="UP000290057">
    <property type="component" value="Chromosome"/>
</dbReference>
<dbReference type="EMBL" id="AP019389">
    <property type="protein sequence ID" value="BBI19184.1"/>
    <property type="molecule type" value="Genomic_DNA"/>
</dbReference>
<dbReference type="RefSeq" id="WP_156492848.1">
    <property type="nucleotide sequence ID" value="NZ_AP019389.1"/>
</dbReference>
<dbReference type="GeneID" id="69698775"/>
<accession>A0A3T1CDX9</accession>
<evidence type="ECO:0000256" key="1">
    <source>
        <dbReference type="SAM" id="Phobius"/>
    </source>
</evidence>